<evidence type="ECO:0000313" key="5">
    <source>
        <dbReference type="EMBL" id="MEN7547142.1"/>
    </source>
</evidence>
<evidence type="ECO:0000259" key="4">
    <source>
        <dbReference type="Pfam" id="PF13193"/>
    </source>
</evidence>
<dbReference type="Pfam" id="PF13193">
    <property type="entry name" value="AMP-binding_C"/>
    <property type="match status" value="1"/>
</dbReference>
<name>A0AAW9RU26_9BACT</name>
<proteinExistence type="inferred from homology"/>
<evidence type="ECO:0000256" key="2">
    <source>
        <dbReference type="ARBA" id="ARBA00022598"/>
    </source>
</evidence>
<gene>
    <name evidence="5" type="ORF">AAG747_04440</name>
</gene>
<protein>
    <submittedName>
        <fullName evidence="5">Long-chain fatty acid--CoA ligase</fullName>
    </submittedName>
</protein>
<keyword evidence="2 5" id="KW-0436">Ligase</keyword>
<dbReference type="InterPro" id="IPR020845">
    <property type="entry name" value="AMP-binding_CS"/>
</dbReference>
<comment type="caution">
    <text evidence="5">The sequence shown here is derived from an EMBL/GenBank/DDBJ whole genome shotgun (WGS) entry which is preliminary data.</text>
</comment>
<dbReference type="InterPro" id="IPR000873">
    <property type="entry name" value="AMP-dep_synth/lig_dom"/>
</dbReference>
<dbReference type="Gene3D" id="3.40.50.12780">
    <property type="entry name" value="N-terminal domain of ligase-like"/>
    <property type="match status" value="1"/>
</dbReference>
<dbReference type="PROSITE" id="PS00455">
    <property type="entry name" value="AMP_BINDING"/>
    <property type="match status" value="1"/>
</dbReference>
<organism evidence="5 6">
    <name type="scientific">Rapidithrix thailandica</name>
    <dbReference type="NCBI Taxonomy" id="413964"/>
    <lineage>
        <taxon>Bacteria</taxon>
        <taxon>Pseudomonadati</taxon>
        <taxon>Bacteroidota</taxon>
        <taxon>Cytophagia</taxon>
        <taxon>Cytophagales</taxon>
        <taxon>Flammeovirgaceae</taxon>
        <taxon>Rapidithrix</taxon>
    </lineage>
</organism>
<comment type="similarity">
    <text evidence="1">Belongs to the ATP-dependent AMP-binding enzyme family.</text>
</comment>
<evidence type="ECO:0000313" key="6">
    <source>
        <dbReference type="Proteomes" id="UP001403385"/>
    </source>
</evidence>
<dbReference type="CDD" id="cd17631">
    <property type="entry name" value="FACL_FadD13-like"/>
    <property type="match status" value="1"/>
</dbReference>
<dbReference type="Pfam" id="PF00501">
    <property type="entry name" value="AMP-binding"/>
    <property type="match status" value="1"/>
</dbReference>
<dbReference type="Gene3D" id="3.30.300.30">
    <property type="match status" value="1"/>
</dbReference>
<dbReference type="SUPFAM" id="SSF56801">
    <property type="entry name" value="Acetyl-CoA synthetase-like"/>
    <property type="match status" value="1"/>
</dbReference>
<evidence type="ECO:0000256" key="1">
    <source>
        <dbReference type="ARBA" id="ARBA00006432"/>
    </source>
</evidence>
<dbReference type="PANTHER" id="PTHR43201">
    <property type="entry name" value="ACYL-COA SYNTHETASE"/>
    <property type="match status" value="1"/>
</dbReference>
<dbReference type="PANTHER" id="PTHR43201:SF5">
    <property type="entry name" value="MEDIUM-CHAIN ACYL-COA LIGASE ACSF2, MITOCHONDRIAL"/>
    <property type="match status" value="1"/>
</dbReference>
<accession>A0AAW9RU26</accession>
<keyword evidence="6" id="KW-1185">Reference proteome</keyword>
<feature type="domain" description="AMP-dependent synthetase/ligase" evidence="3">
    <location>
        <begin position="8"/>
        <end position="363"/>
    </location>
</feature>
<dbReference type="InterPro" id="IPR025110">
    <property type="entry name" value="AMP-bd_C"/>
</dbReference>
<dbReference type="Proteomes" id="UP001403385">
    <property type="component" value="Unassembled WGS sequence"/>
</dbReference>
<feature type="domain" description="AMP-binding enzyme C-terminal" evidence="4">
    <location>
        <begin position="413"/>
        <end position="488"/>
    </location>
</feature>
<sequence>MNTIDWMKKWAEYTPEKVALEEYESGRQITYRELHCCASHLASDFQQRGIRKGDRVMLLAEPCIENAILLSVAQKTGIILVPVSYRLSPPEIQYLIEHSEPSLILAEQKFIRQIEACRLTEHTSLRSLEDVREFCESKKHFSIERISNEVIKEEDPLFILYTSGTTGFPKGAIYTHKMLFWNSINTSISLDLSPEDTTVSCMPVFHTGGWNVLLTPLLHRGGKVYLLKKFEADTILRLIDEKRLDLFFGVPTMLKMMMESPEFASTELFSIRYFVVGGEALPLHVINAWHLKGIRIRQGYGLTEVGPNLTSLHQKDAIRKLGSIGRPNFYVETKIITETGQEANINTVGELCLRGPMVTPGYWKNPEATRKAIVQEWFHTGDLVKQDEEGYLYVVDRKKNMFISGGENVYPVEVERVLMQFEHVAEAAVIGIAHEKWGEVGKAFVVPKKYQEIDMEALKEFCLQNLAKFKVPKYFTFIEALPKTESGKINRKGLL</sequence>
<dbReference type="InterPro" id="IPR042099">
    <property type="entry name" value="ANL_N_sf"/>
</dbReference>
<dbReference type="FunFam" id="3.30.300.30:FF:000008">
    <property type="entry name" value="2,3-dihydroxybenzoate-AMP ligase"/>
    <property type="match status" value="1"/>
</dbReference>
<reference evidence="5 6" key="1">
    <citation type="submission" date="2024-04" db="EMBL/GenBank/DDBJ databases">
        <title>Novel genus in family Flammeovirgaceae.</title>
        <authorList>
            <person name="Nguyen T.H."/>
            <person name="Vuong T.Q."/>
            <person name="Le H."/>
            <person name="Kim S.-G."/>
        </authorList>
    </citation>
    <scope>NUCLEOTIDE SEQUENCE [LARGE SCALE GENOMIC DNA]</scope>
    <source>
        <strain evidence="5 6">JCM 23209</strain>
    </source>
</reference>
<dbReference type="AlphaFoldDB" id="A0AAW9RU26"/>
<evidence type="ECO:0000259" key="3">
    <source>
        <dbReference type="Pfam" id="PF00501"/>
    </source>
</evidence>
<dbReference type="EMBL" id="JBDKWZ010000002">
    <property type="protein sequence ID" value="MEN7547142.1"/>
    <property type="molecule type" value="Genomic_DNA"/>
</dbReference>
<dbReference type="InterPro" id="IPR045851">
    <property type="entry name" value="AMP-bd_C_sf"/>
</dbReference>
<dbReference type="GO" id="GO:0031956">
    <property type="term" value="F:medium-chain fatty acid-CoA ligase activity"/>
    <property type="evidence" value="ECO:0007669"/>
    <property type="project" value="TreeGrafter"/>
</dbReference>
<dbReference type="RefSeq" id="WP_346819928.1">
    <property type="nucleotide sequence ID" value="NZ_JBDKWZ010000002.1"/>
</dbReference>
<dbReference type="GO" id="GO:0006631">
    <property type="term" value="P:fatty acid metabolic process"/>
    <property type="evidence" value="ECO:0007669"/>
    <property type="project" value="TreeGrafter"/>
</dbReference>